<dbReference type="AlphaFoldDB" id="A0A9D2AXE8"/>
<accession>A0A9D2AXE8</accession>
<feature type="domain" description="Amidohydrolase 3" evidence="1">
    <location>
        <begin position="253"/>
        <end position="448"/>
    </location>
</feature>
<organism evidence="2 3">
    <name type="scientific">Candidatus Sphingobacterium stercoripullorum</name>
    <dbReference type="NCBI Taxonomy" id="2838759"/>
    <lineage>
        <taxon>Bacteria</taxon>
        <taxon>Pseudomonadati</taxon>
        <taxon>Bacteroidota</taxon>
        <taxon>Sphingobacteriia</taxon>
        <taxon>Sphingobacteriales</taxon>
        <taxon>Sphingobacteriaceae</taxon>
        <taxon>Sphingobacterium</taxon>
    </lineage>
</organism>
<dbReference type="CDD" id="cd01293">
    <property type="entry name" value="Bact_CD"/>
    <property type="match status" value="1"/>
</dbReference>
<dbReference type="EMBL" id="DXEZ01000007">
    <property type="protein sequence ID" value="HIX53453.1"/>
    <property type="molecule type" value="Genomic_DNA"/>
</dbReference>
<dbReference type="InterPro" id="IPR052349">
    <property type="entry name" value="Metallo-hydrolase_Enzymes"/>
</dbReference>
<dbReference type="InterPro" id="IPR013108">
    <property type="entry name" value="Amidohydro_3"/>
</dbReference>
<protein>
    <submittedName>
        <fullName evidence="2">Deaminase</fullName>
    </submittedName>
</protein>
<dbReference type="NCBIfam" id="NF005312">
    <property type="entry name" value="PRK06846.1"/>
    <property type="match status" value="1"/>
</dbReference>
<dbReference type="PANTHER" id="PTHR32027:SF9">
    <property type="entry name" value="BLL3847 PROTEIN"/>
    <property type="match status" value="1"/>
</dbReference>
<dbReference type="InterPro" id="IPR011059">
    <property type="entry name" value="Metal-dep_hydrolase_composite"/>
</dbReference>
<dbReference type="Gene3D" id="3.20.20.140">
    <property type="entry name" value="Metal-dependent hydrolases"/>
    <property type="match status" value="1"/>
</dbReference>
<gene>
    <name evidence="2" type="ORF">H9853_00365</name>
</gene>
<dbReference type="Proteomes" id="UP000824156">
    <property type="component" value="Unassembled WGS sequence"/>
</dbReference>
<evidence type="ECO:0000259" key="1">
    <source>
        <dbReference type="Pfam" id="PF07969"/>
    </source>
</evidence>
<dbReference type="Pfam" id="PF07969">
    <property type="entry name" value="Amidohydro_3"/>
    <property type="match status" value="1"/>
</dbReference>
<dbReference type="Gene3D" id="2.30.40.10">
    <property type="entry name" value="Urease, subunit C, domain 1"/>
    <property type="match status" value="1"/>
</dbReference>
<evidence type="ECO:0000313" key="2">
    <source>
        <dbReference type="EMBL" id="HIX53453.1"/>
    </source>
</evidence>
<comment type="caution">
    <text evidence="2">The sequence shown here is derived from an EMBL/GenBank/DDBJ whole genome shotgun (WGS) entry which is preliminary data.</text>
</comment>
<name>A0A9D2AXE8_9SPHI</name>
<proteinExistence type="predicted"/>
<dbReference type="GO" id="GO:0016814">
    <property type="term" value="F:hydrolase activity, acting on carbon-nitrogen (but not peptide) bonds, in cyclic amidines"/>
    <property type="evidence" value="ECO:0007669"/>
    <property type="project" value="TreeGrafter"/>
</dbReference>
<evidence type="ECO:0000313" key="3">
    <source>
        <dbReference type="Proteomes" id="UP000824156"/>
    </source>
</evidence>
<dbReference type="SUPFAM" id="SSF51556">
    <property type="entry name" value="Metallo-dependent hydrolases"/>
    <property type="match status" value="1"/>
</dbReference>
<reference evidence="2" key="2">
    <citation type="submission" date="2021-04" db="EMBL/GenBank/DDBJ databases">
        <authorList>
            <person name="Gilroy R."/>
        </authorList>
    </citation>
    <scope>NUCLEOTIDE SEQUENCE</scope>
    <source>
        <strain evidence="2">1719</strain>
    </source>
</reference>
<sequence>MEGKTEVKLSRKNFLRKSAIGLTGLSFANGLFPVVGKTNNGPLAINKENMISGDTYKIKNVRLETGFEYENGEVVGTKTKLFTVEIASGKIKQVHRNQPQGEGVDGNGLLMLPAFKDMHIHLDKTLYTERWRAVRRIGGVKEIIELEQRTMRDLLKNSTYKAEKLIELLQSFGSSFARSHVNIEPTSKLDALKNLEQALANKKDTFGAELVAFPQHGLYYTESLPYMEEAAKMNIDYIGALDPYTIDGAIERTMDTTIRLALDHHKGIDMHLHEAGGSGIRTIEYLIAKVLENPVLKSKTFVSHAFALGAISKGKQEELAEQLAEAQIGIVSTVPFGNLVMPIPILMEKGVQVTVGNDSIVDYWSTMGTGSVLQKANLAAQLYGYTSEFGLSRMLKLATAGATPLDDKGAIQWPKVGDEASIVLIDASCSAEAVSRISPVKSLVYKGNKVY</sequence>
<dbReference type="SUPFAM" id="SSF51338">
    <property type="entry name" value="Composite domain of metallo-dependent hydrolases"/>
    <property type="match status" value="1"/>
</dbReference>
<reference evidence="2" key="1">
    <citation type="journal article" date="2021" name="PeerJ">
        <title>Extensive microbial diversity within the chicken gut microbiome revealed by metagenomics and culture.</title>
        <authorList>
            <person name="Gilroy R."/>
            <person name="Ravi A."/>
            <person name="Getino M."/>
            <person name="Pursley I."/>
            <person name="Horton D.L."/>
            <person name="Alikhan N.F."/>
            <person name="Baker D."/>
            <person name="Gharbi K."/>
            <person name="Hall N."/>
            <person name="Watson M."/>
            <person name="Adriaenssens E.M."/>
            <person name="Foster-Nyarko E."/>
            <person name="Jarju S."/>
            <person name="Secka A."/>
            <person name="Antonio M."/>
            <person name="Oren A."/>
            <person name="Chaudhuri R.R."/>
            <person name="La Ragione R."/>
            <person name="Hildebrand F."/>
            <person name="Pallen M.J."/>
        </authorList>
    </citation>
    <scope>NUCLEOTIDE SEQUENCE</scope>
    <source>
        <strain evidence="2">1719</strain>
    </source>
</reference>
<dbReference type="PANTHER" id="PTHR32027">
    <property type="entry name" value="CYTOSINE DEAMINASE"/>
    <property type="match status" value="1"/>
</dbReference>
<dbReference type="InterPro" id="IPR032466">
    <property type="entry name" value="Metal_Hydrolase"/>
</dbReference>